<dbReference type="PANTHER" id="PTHR47722">
    <property type="entry name" value="EXPRESSED PROTEIN"/>
    <property type="match status" value="1"/>
</dbReference>
<dbReference type="PANTHER" id="PTHR47722:SF1">
    <property type="entry name" value="F-BOX DOMAIN CONTAINING PROTEIN, EXPRESSED"/>
    <property type="match status" value="1"/>
</dbReference>
<proteinExistence type="predicted"/>
<protein>
    <submittedName>
        <fullName evidence="2">F-box protein</fullName>
    </submittedName>
</protein>
<gene>
    <name evidence="2" type="ORF">QJS04_geneDACA005172</name>
</gene>
<dbReference type="Gene3D" id="1.20.1280.50">
    <property type="match status" value="1"/>
</dbReference>
<accession>A0AAV9AYS3</accession>
<dbReference type="InterPro" id="IPR044207">
    <property type="entry name" value="At5g39250-like"/>
</dbReference>
<dbReference type="InterPro" id="IPR036047">
    <property type="entry name" value="F-box-like_dom_sf"/>
</dbReference>
<keyword evidence="3" id="KW-1185">Reference proteome</keyword>
<evidence type="ECO:0000313" key="3">
    <source>
        <dbReference type="Proteomes" id="UP001179952"/>
    </source>
</evidence>
<evidence type="ECO:0000313" key="2">
    <source>
        <dbReference type="EMBL" id="KAK1269270.1"/>
    </source>
</evidence>
<comment type="caution">
    <text evidence="2">The sequence shown here is derived from an EMBL/GenBank/DDBJ whole genome shotgun (WGS) entry which is preliminary data.</text>
</comment>
<dbReference type="Pfam" id="PF12937">
    <property type="entry name" value="F-box-like"/>
    <property type="match status" value="1"/>
</dbReference>
<dbReference type="Proteomes" id="UP001179952">
    <property type="component" value="Unassembled WGS sequence"/>
</dbReference>
<dbReference type="AlphaFoldDB" id="A0AAV9AYS3"/>
<organism evidence="2 3">
    <name type="scientific">Acorus gramineus</name>
    <name type="common">Dwarf sweet flag</name>
    <dbReference type="NCBI Taxonomy" id="55184"/>
    <lineage>
        <taxon>Eukaryota</taxon>
        <taxon>Viridiplantae</taxon>
        <taxon>Streptophyta</taxon>
        <taxon>Embryophyta</taxon>
        <taxon>Tracheophyta</taxon>
        <taxon>Spermatophyta</taxon>
        <taxon>Magnoliopsida</taxon>
        <taxon>Liliopsida</taxon>
        <taxon>Acoraceae</taxon>
        <taxon>Acorus</taxon>
    </lineage>
</organism>
<reference evidence="2" key="2">
    <citation type="submission" date="2023-06" db="EMBL/GenBank/DDBJ databases">
        <authorList>
            <person name="Ma L."/>
            <person name="Liu K.-W."/>
            <person name="Li Z."/>
            <person name="Hsiao Y.-Y."/>
            <person name="Qi Y."/>
            <person name="Fu T."/>
            <person name="Tang G."/>
            <person name="Zhang D."/>
            <person name="Sun W.-H."/>
            <person name="Liu D.-K."/>
            <person name="Li Y."/>
            <person name="Chen G.-Z."/>
            <person name="Liu X.-D."/>
            <person name="Liao X.-Y."/>
            <person name="Jiang Y.-T."/>
            <person name="Yu X."/>
            <person name="Hao Y."/>
            <person name="Huang J."/>
            <person name="Zhao X.-W."/>
            <person name="Ke S."/>
            <person name="Chen Y.-Y."/>
            <person name="Wu W.-L."/>
            <person name="Hsu J.-L."/>
            <person name="Lin Y.-F."/>
            <person name="Huang M.-D."/>
            <person name="Li C.-Y."/>
            <person name="Huang L."/>
            <person name="Wang Z.-W."/>
            <person name="Zhao X."/>
            <person name="Zhong W.-Y."/>
            <person name="Peng D.-H."/>
            <person name="Ahmad S."/>
            <person name="Lan S."/>
            <person name="Zhang J.-S."/>
            <person name="Tsai W.-C."/>
            <person name="Van De Peer Y."/>
            <person name="Liu Z.-J."/>
        </authorList>
    </citation>
    <scope>NUCLEOTIDE SEQUENCE</scope>
    <source>
        <strain evidence="2">SCP</strain>
        <tissue evidence="2">Leaves</tissue>
    </source>
</reference>
<name>A0AAV9AYS3_ACOGR</name>
<dbReference type="SUPFAM" id="SSF81383">
    <property type="entry name" value="F-box domain"/>
    <property type="match status" value="1"/>
</dbReference>
<reference evidence="2" key="1">
    <citation type="journal article" date="2023" name="Nat. Commun.">
        <title>Diploid and tetraploid genomes of Acorus and the evolution of monocots.</title>
        <authorList>
            <person name="Ma L."/>
            <person name="Liu K.W."/>
            <person name="Li Z."/>
            <person name="Hsiao Y.Y."/>
            <person name="Qi Y."/>
            <person name="Fu T."/>
            <person name="Tang G.D."/>
            <person name="Zhang D."/>
            <person name="Sun W.H."/>
            <person name="Liu D.K."/>
            <person name="Li Y."/>
            <person name="Chen G.Z."/>
            <person name="Liu X.D."/>
            <person name="Liao X.Y."/>
            <person name="Jiang Y.T."/>
            <person name="Yu X."/>
            <person name="Hao Y."/>
            <person name="Huang J."/>
            <person name="Zhao X.W."/>
            <person name="Ke S."/>
            <person name="Chen Y.Y."/>
            <person name="Wu W.L."/>
            <person name="Hsu J.L."/>
            <person name="Lin Y.F."/>
            <person name="Huang M.D."/>
            <person name="Li C.Y."/>
            <person name="Huang L."/>
            <person name="Wang Z.W."/>
            <person name="Zhao X."/>
            <person name="Zhong W.Y."/>
            <person name="Peng D.H."/>
            <person name="Ahmad S."/>
            <person name="Lan S."/>
            <person name="Zhang J.S."/>
            <person name="Tsai W.C."/>
            <person name="Van de Peer Y."/>
            <person name="Liu Z.J."/>
        </authorList>
    </citation>
    <scope>NUCLEOTIDE SEQUENCE</scope>
    <source>
        <strain evidence="2">SCP</strain>
    </source>
</reference>
<evidence type="ECO:0000259" key="1">
    <source>
        <dbReference type="Pfam" id="PF12937"/>
    </source>
</evidence>
<sequence>MSNNGPYLEVLKAVFPLLEGKDLASCMLVSRQWREVASDDYLWKCLCSKAFPSFFKRRPSPSNQTFHNLYKTFSRRQPRPQPLPPPNLSFDDLELYVDLWSEDALIFSEAVSGSVFRSRSSQSDDYKLVVPVDPRFSIPSGRANVSVSVLAGRRDLDKVACVVNRSVFDYVDGTAFRALAYDYLCFSPVHPFVNGVRAWVSLLFVECGKEERVVDVFGIEIDFCDAASSETEVLWLLDMLDWK</sequence>
<feature type="domain" description="F-box" evidence="1">
    <location>
        <begin position="9"/>
        <end position="47"/>
    </location>
</feature>
<dbReference type="InterPro" id="IPR001810">
    <property type="entry name" value="F-box_dom"/>
</dbReference>
<dbReference type="EMBL" id="JAUJYN010000006">
    <property type="protein sequence ID" value="KAK1269270.1"/>
    <property type="molecule type" value="Genomic_DNA"/>
</dbReference>